<reference evidence="2 3" key="1">
    <citation type="submission" date="2020-04" db="EMBL/GenBank/DDBJ databases">
        <title>Perkinsus olseni comparative genomics.</title>
        <authorList>
            <person name="Bogema D.R."/>
        </authorList>
    </citation>
    <scope>NUCLEOTIDE SEQUENCE [LARGE SCALE GENOMIC DNA]</scope>
    <source>
        <strain evidence="2">00978-12</strain>
    </source>
</reference>
<evidence type="ECO:0000313" key="3">
    <source>
        <dbReference type="Proteomes" id="UP000541610"/>
    </source>
</evidence>
<feature type="region of interest" description="Disordered" evidence="1">
    <location>
        <begin position="1"/>
        <end position="29"/>
    </location>
</feature>
<protein>
    <submittedName>
        <fullName evidence="2">Uncharacterized protein</fullName>
    </submittedName>
</protein>
<sequence>MSQPPSSSKGGEIPAVSSERPGQAGNTTVKRLCGGWDKESDKLISSGNSSWLEAPLDKSQTCNKSMSEFAVCSGGSISLFHSSVGKKVLDPDEGADFVALCKLPEGSGSGTAADSGDEVTDEFYYADSLTKMLRDCEVVTATAGDEAGSSVGQEYLSVGSGEDGEGEKMKTEITEGRVTL</sequence>
<proteinExistence type="predicted"/>
<evidence type="ECO:0000256" key="1">
    <source>
        <dbReference type="SAM" id="MobiDB-lite"/>
    </source>
</evidence>
<gene>
    <name evidence="2" type="ORF">FOZ60_010828</name>
</gene>
<name>A0A7J6NE87_PEROL</name>
<organism evidence="2 3">
    <name type="scientific">Perkinsus olseni</name>
    <name type="common">Perkinsus atlanticus</name>
    <dbReference type="NCBI Taxonomy" id="32597"/>
    <lineage>
        <taxon>Eukaryota</taxon>
        <taxon>Sar</taxon>
        <taxon>Alveolata</taxon>
        <taxon>Perkinsozoa</taxon>
        <taxon>Perkinsea</taxon>
        <taxon>Perkinsida</taxon>
        <taxon>Perkinsidae</taxon>
        <taxon>Perkinsus</taxon>
    </lineage>
</organism>
<comment type="caution">
    <text evidence="2">The sequence shown here is derived from an EMBL/GenBank/DDBJ whole genome shotgun (WGS) entry which is preliminary data.</text>
</comment>
<feature type="region of interest" description="Disordered" evidence="1">
    <location>
        <begin position="152"/>
        <end position="180"/>
    </location>
</feature>
<accession>A0A7J6NE87</accession>
<feature type="compositionally biased region" description="Basic and acidic residues" evidence="1">
    <location>
        <begin position="166"/>
        <end position="180"/>
    </location>
</feature>
<dbReference type="OrthoDB" id="10616360at2759"/>
<dbReference type="Proteomes" id="UP000541610">
    <property type="component" value="Unassembled WGS sequence"/>
</dbReference>
<evidence type="ECO:0000313" key="2">
    <source>
        <dbReference type="EMBL" id="KAF4682215.1"/>
    </source>
</evidence>
<dbReference type="EMBL" id="JABANP010000449">
    <property type="protein sequence ID" value="KAF4682215.1"/>
    <property type="molecule type" value="Genomic_DNA"/>
</dbReference>
<dbReference type="AlphaFoldDB" id="A0A7J6NE87"/>